<dbReference type="EMBL" id="NSIT01000178">
    <property type="protein sequence ID" value="PJE78461.1"/>
    <property type="molecule type" value="Genomic_DNA"/>
</dbReference>
<proteinExistence type="predicted"/>
<protein>
    <submittedName>
        <fullName evidence="1">Uncharacterized protein</fullName>
    </submittedName>
</protein>
<accession>A0A2H9T5G6</accession>
<dbReference type="AlphaFoldDB" id="A0A2H9T5G6"/>
<organism evidence="1">
    <name type="scientific">invertebrate metagenome</name>
    <dbReference type="NCBI Taxonomy" id="1711999"/>
    <lineage>
        <taxon>unclassified sequences</taxon>
        <taxon>metagenomes</taxon>
        <taxon>organismal metagenomes</taxon>
    </lineage>
</organism>
<name>A0A2H9T5G6_9ZZZZ</name>
<gene>
    <name evidence="1" type="ORF">CI610_02606</name>
</gene>
<evidence type="ECO:0000313" key="1">
    <source>
        <dbReference type="EMBL" id="PJE78461.1"/>
    </source>
</evidence>
<sequence>MSAQSPGYFQRSLLSLAIIGHTLIYSSSVYATTVIHESKTMAHHIHAGPQDDAALIVGSEGVGHSPEEL</sequence>
<reference evidence="1" key="1">
    <citation type="journal article" date="2017" name="Appl. Environ. Microbiol.">
        <title>Molecular characterization of an Endozoicomonas-like organism causing infection in king scallop Pecten maximus L.</title>
        <authorList>
            <person name="Cano I."/>
            <person name="van Aerle R."/>
            <person name="Ross S."/>
            <person name="Verner-Jeffreys D.W."/>
            <person name="Paley R.K."/>
            <person name="Rimmer G."/>
            <person name="Ryder D."/>
            <person name="Hooper P."/>
            <person name="Stone D."/>
            <person name="Feist S.W."/>
        </authorList>
    </citation>
    <scope>NUCLEOTIDE SEQUENCE</scope>
</reference>
<comment type="caution">
    <text evidence="1">The sequence shown here is derived from an EMBL/GenBank/DDBJ whole genome shotgun (WGS) entry which is preliminary data.</text>
</comment>